<dbReference type="AlphaFoldDB" id="A0AA44ZNE1"/>
<dbReference type="InterPro" id="IPR036388">
    <property type="entry name" value="WH-like_DNA-bd_sf"/>
</dbReference>
<keyword evidence="1" id="KW-0805">Transcription regulation</keyword>
<dbReference type="Pfam" id="PF01638">
    <property type="entry name" value="HxlR"/>
    <property type="match status" value="1"/>
</dbReference>
<comment type="caution">
    <text evidence="5">The sequence shown here is derived from an EMBL/GenBank/DDBJ whole genome shotgun (WGS) entry which is preliminary data.</text>
</comment>
<evidence type="ECO:0000259" key="4">
    <source>
        <dbReference type="PROSITE" id="PS51118"/>
    </source>
</evidence>
<dbReference type="Gene3D" id="1.10.10.10">
    <property type="entry name" value="Winged helix-like DNA-binding domain superfamily/Winged helix DNA-binding domain"/>
    <property type="match status" value="1"/>
</dbReference>
<dbReference type="Proteomes" id="UP000232453">
    <property type="component" value="Unassembled WGS sequence"/>
</dbReference>
<dbReference type="InterPro" id="IPR002577">
    <property type="entry name" value="HTH_HxlR"/>
</dbReference>
<dbReference type="EMBL" id="PHUJ01000003">
    <property type="protein sequence ID" value="PKB29679.1"/>
    <property type="molecule type" value="Genomic_DNA"/>
</dbReference>
<evidence type="ECO:0000313" key="6">
    <source>
        <dbReference type="Proteomes" id="UP000232453"/>
    </source>
</evidence>
<dbReference type="RefSeq" id="WP_100878021.1">
    <property type="nucleotide sequence ID" value="NZ_JBICSI010000011.1"/>
</dbReference>
<evidence type="ECO:0000256" key="1">
    <source>
        <dbReference type="ARBA" id="ARBA00023015"/>
    </source>
</evidence>
<dbReference type="PANTHER" id="PTHR33204:SF18">
    <property type="entry name" value="TRANSCRIPTIONAL REGULATORY PROTEIN"/>
    <property type="match status" value="1"/>
</dbReference>
<gene>
    <name evidence="5" type="ORF">ATL51_1317</name>
</gene>
<keyword evidence="3" id="KW-0804">Transcription</keyword>
<name>A0AA44ZNE1_PSEA5</name>
<dbReference type="PROSITE" id="PS51118">
    <property type="entry name" value="HTH_HXLR"/>
    <property type="match status" value="1"/>
</dbReference>
<dbReference type="InterPro" id="IPR036390">
    <property type="entry name" value="WH_DNA-bd_sf"/>
</dbReference>
<protein>
    <submittedName>
        <fullName evidence="5">HxlR family transcriptional regulator</fullName>
    </submittedName>
</protein>
<evidence type="ECO:0000313" key="5">
    <source>
        <dbReference type="EMBL" id="PKB29679.1"/>
    </source>
</evidence>
<dbReference type="PANTHER" id="PTHR33204">
    <property type="entry name" value="TRANSCRIPTIONAL REGULATOR, MARR FAMILY"/>
    <property type="match status" value="1"/>
</dbReference>
<feature type="domain" description="HTH hxlR-type" evidence="4">
    <location>
        <begin position="11"/>
        <end position="108"/>
    </location>
</feature>
<keyword evidence="2" id="KW-0238">DNA-binding</keyword>
<sequence length="162" mass="17974">MLGHDHEDQVCSVARALEAVGQRWSLLIMRDLFVGVRRFDALVESLGVTRSVLTRRLAHLEEHRIIERVVYQHSPLRFEYRPTAKGQGLLPVLAGLMQWGDRHYPHPAGPPRVLLHGDCGGEVDATSVRCVACGERPEFEEVHALPGPALADPSAGHRPDVL</sequence>
<evidence type="ECO:0000256" key="2">
    <source>
        <dbReference type="ARBA" id="ARBA00023125"/>
    </source>
</evidence>
<dbReference type="GO" id="GO:0003677">
    <property type="term" value="F:DNA binding"/>
    <property type="evidence" value="ECO:0007669"/>
    <property type="project" value="UniProtKB-KW"/>
</dbReference>
<accession>A0AA44ZNE1</accession>
<organism evidence="5 6">
    <name type="scientific">Pseudonocardia alni</name>
    <name type="common">Amycolata alni</name>
    <dbReference type="NCBI Taxonomy" id="33907"/>
    <lineage>
        <taxon>Bacteria</taxon>
        <taxon>Bacillati</taxon>
        <taxon>Actinomycetota</taxon>
        <taxon>Actinomycetes</taxon>
        <taxon>Pseudonocardiales</taxon>
        <taxon>Pseudonocardiaceae</taxon>
        <taxon>Pseudonocardia</taxon>
    </lineage>
</organism>
<evidence type="ECO:0000256" key="3">
    <source>
        <dbReference type="ARBA" id="ARBA00023163"/>
    </source>
</evidence>
<dbReference type="SUPFAM" id="SSF46785">
    <property type="entry name" value="Winged helix' DNA-binding domain"/>
    <property type="match status" value="1"/>
</dbReference>
<proteinExistence type="predicted"/>
<reference evidence="5 6" key="1">
    <citation type="submission" date="2017-11" db="EMBL/GenBank/DDBJ databases">
        <title>Sequencing the genomes of 1000 actinobacteria strains.</title>
        <authorList>
            <person name="Klenk H.-P."/>
        </authorList>
    </citation>
    <scope>NUCLEOTIDE SEQUENCE [LARGE SCALE GENOMIC DNA]</scope>
    <source>
        <strain evidence="5 6">DSM 44104</strain>
    </source>
</reference>